<dbReference type="OrthoDB" id="5408734at2759"/>
<keyword evidence="3" id="KW-1185">Reference proteome</keyword>
<dbReference type="Proteomes" id="UP000214365">
    <property type="component" value="Unassembled WGS sequence"/>
</dbReference>
<dbReference type="RefSeq" id="XP_020122197.1">
    <property type="nucleotide sequence ID" value="XM_020265060.1"/>
</dbReference>
<name>A0A225B465_TALAT</name>
<comment type="caution">
    <text evidence="2">The sequence shown here is derived from an EMBL/GenBank/DDBJ whole genome shotgun (WGS) entry which is preliminary data.</text>
</comment>
<evidence type="ECO:0000313" key="3">
    <source>
        <dbReference type="Proteomes" id="UP000214365"/>
    </source>
</evidence>
<dbReference type="AlphaFoldDB" id="A0A225B465"/>
<dbReference type="GeneID" id="31002715"/>
<dbReference type="EMBL" id="LFMY01000003">
    <property type="protein sequence ID" value="OKL62076.1"/>
    <property type="molecule type" value="Genomic_DNA"/>
</dbReference>
<gene>
    <name evidence="2" type="ORF">UA08_02960</name>
</gene>
<evidence type="ECO:0000256" key="1">
    <source>
        <dbReference type="SAM" id="MobiDB-lite"/>
    </source>
</evidence>
<evidence type="ECO:0000313" key="2">
    <source>
        <dbReference type="EMBL" id="OKL62076.1"/>
    </source>
</evidence>
<feature type="compositionally biased region" description="Polar residues" evidence="1">
    <location>
        <begin position="121"/>
        <end position="130"/>
    </location>
</feature>
<feature type="compositionally biased region" description="Polar residues" evidence="1">
    <location>
        <begin position="90"/>
        <end position="108"/>
    </location>
</feature>
<reference evidence="2 3" key="1">
    <citation type="submission" date="2015-06" db="EMBL/GenBank/DDBJ databases">
        <title>Talaromyces atroroseus IBT 11181 draft genome.</title>
        <authorList>
            <person name="Rasmussen K.B."/>
            <person name="Rasmussen S."/>
            <person name="Petersen B."/>
            <person name="Sicheritz-Ponten T."/>
            <person name="Mortensen U.H."/>
            <person name="Thrane U."/>
        </authorList>
    </citation>
    <scope>NUCLEOTIDE SEQUENCE [LARGE SCALE GENOMIC DNA]</scope>
    <source>
        <strain evidence="2 3">IBT 11181</strain>
    </source>
</reference>
<protein>
    <submittedName>
        <fullName evidence="2">Uncharacterized protein</fullName>
    </submittedName>
</protein>
<accession>A0A225B465</accession>
<feature type="compositionally biased region" description="Polar residues" evidence="1">
    <location>
        <begin position="139"/>
        <end position="149"/>
    </location>
</feature>
<feature type="compositionally biased region" description="Basic and acidic residues" evidence="1">
    <location>
        <begin position="79"/>
        <end position="88"/>
    </location>
</feature>
<feature type="compositionally biased region" description="Basic and acidic residues" evidence="1">
    <location>
        <begin position="1"/>
        <end position="10"/>
    </location>
</feature>
<organism evidence="2 3">
    <name type="scientific">Talaromyces atroroseus</name>
    <dbReference type="NCBI Taxonomy" id="1441469"/>
    <lineage>
        <taxon>Eukaryota</taxon>
        <taxon>Fungi</taxon>
        <taxon>Dikarya</taxon>
        <taxon>Ascomycota</taxon>
        <taxon>Pezizomycotina</taxon>
        <taxon>Eurotiomycetes</taxon>
        <taxon>Eurotiomycetidae</taxon>
        <taxon>Eurotiales</taxon>
        <taxon>Trichocomaceae</taxon>
        <taxon>Talaromyces</taxon>
        <taxon>Talaromyces sect. Trachyspermi</taxon>
    </lineage>
</organism>
<proteinExistence type="predicted"/>
<feature type="region of interest" description="Disordered" evidence="1">
    <location>
        <begin position="1"/>
        <end position="22"/>
    </location>
</feature>
<sequence length="164" mass="18004">MSDTEQEWKPNPRRPQSVADFPSRYSTMAQAFSLALDSAFMLDSDVDQLTQSIEQKKQRMTIQTRELEALQARIREAEERLKEGRVAKEASTQNSGDDSDQSTGSAHQQGRGENELARALSPTSSALSDENQSDEGATDSDTSAATSNDMYEPENGNKAKSQAP</sequence>
<feature type="region of interest" description="Disordered" evidence="1">
    <location>
        <begin position="79"/>
        <end position="164"/>
    </location>
</feature>